<evidence type="ECO:0000313" key="3">
    <source>
        <dbReference type="Proteomes" id="UP000050384"/>
    </source>
</evidence>
<dbReference type="Proteomes" id="UP000050384">
    <property type="component" value="Unassembled WGS sequence"/>
</dbReference>
<dbReference type="PATRIC" id="fig|264459.3.peg.5221"/>
<evidence type="ECO:0000256" key="1">
    <source>
        <dbReference type="SAM" id="SignalP"/>
    </source>
</evidence>
<reference evidence="2 3" key="1">
    <citation type="submission" date="2015-09" db="EMBL/GenBank/DDBJ databases">
        <title>Genome announcement of multiple Pseudomonas syringae strains.</title>
        <authorList>
            <person name="Thakur S."/>
            <person name="Wang P.W."/>
            <person name="Gong Y."/>
            <person name="Weir B.S."/>
            <person name="Guttman D.S."/>
        </authorList>
    </citation>
    <scope>NUCLEOTIDE SEQUENCE [LARGE SCALE GENOMIC DNA]</scope>
    <source>
        <strain evidence="2 3">ICMP16929</strain>
    </source>
</reference>
<feature type="non-terminal residue" evidence="2">
    <location>
        <position position="55"/>
    </location>
</feature>
<keyword evidence="1" id="KW-0732">Signal</keyword>
<proteinExistence type="predicted"/>
<accession>A0A0Q0BBC3</accession>
<dbReference type="AlphaFoldDB" id="A0A0Q0BBC3"/>
<protein>
    <submittedName>
        <fullName evidence="2">Putative TonB-dependent siderophore receptor</fullName>
    </submittedName>
</protein>
<dbReference type="EMBL" id="LJRI01001167">
    <property type="protein sequence ID" value="KPY71717.1"/>
    <property type="molecule type" value="Genomic_DNA"/>
</dbReference>
<feature type="signal peptide" evidence="1">
    <location>
        <begin position="1"/>
        <end position="28"/>
    </location>
</feature>
<evidence type="ECO:0000313" key="2">
    <source>
        <dbReference type="EMBL" id="KPY71717.1"/>
    </source>
</evidence>
<sequence>MHSPLRLRPAAVMVKLALACLAAGHAHAAEPVVEPADVLSLDDVVVTASGFEQNL</sequence>
<gene>
    <name evidence="2" type="ORF">ALO94_05289</name>
</gene>
<comment type="caution">
    <text evidence="2">The sequence shown here is derived from an EMBL/GenBank/DDBJ whole genome shotgun (WGS) entry which is preliminary data.</text>
</comment>
<keyword evidence="2" id="KW-0675">Receptor</keyword>
<organism evidence="2 3">
    <name type="scientific">Pseudomonas syringae pv. spinaceae</name>
    <dbReference type="NCBI Taxonomy" id="264459"/>
    <lineage>
        <taxon>Bacteria</taxon>
        <taxon>Pseudomonadati</taxon>
        <taxon>Pseudomonadota</taxon>
        <taxon>Gammaproteobacteria</taxon>
        <taxon>Pseudomonadales</taxon>
        <taxon>Pseudomonadaceae</taxon>
        <taxon>Pseudomonas</taxon>
        <taxon>Pseudomonas syringae</taxon>
    </lineage>
</organism>
<feature type="chain" id="PRO_5006174779" evidence="1">
    <location>
        <begin position="29"/>
        <end position="55"/>
    </location>
</feature>
<name>A0A0Q0BBC3_PSESX</name>